<dbReference type="Proteomes" id="UP000823773">
    <property type="component" value="Unassembled WGS sequence"/>
</dbReference>
<keyword evidence="2" id="KW-1185">Reference proteome</keyword>
<sequence>MFYSTKACVAFACRIGVNVGLAEPQTGPSLSLGQSTRGMLRAANLSADEGTVAMGGRSK</sequence>
<dbReference type="EMBL" id="JAGGJR010000002">
    <property type="protein sequence ID" value="MBP1871647.1"/>
    <property type="molecule type" value="Genomic_DNA"/>
</dbReference>
<proteinExistence type="predicted"/>
<reference evidence="1" key="1">
    <citation type="submission" date="2021-03" db="EMBL/GenBank/DDBJ databases">
        <title>Genomic Encyclopedia of Type Strains, Phase IV (KMG-IV): sequencing the most valuable type-strain genomes for metagenomic binning, comparative biology and taxonomic classification.</title>
        <authorList>
            <person name="Goeker M."/>
        </authorList>
    </citation>
    <scope>NUCLEOTIDE SEQUENCE</scope>
    <source>
        <strain evidence="1">DSM 18131</strain>
    </source>
</reference>
<gene>
    <name evidence="1" type="ORF">J2Z19_001359</name>
</gene>
<name>A0ACC5SS14_ENSAD</name>
<evidence type="ECO:0000313" key="1">
    <source>
        <dbReference type="EMBL" id="MBP1871647.1"/>
    </source>
</evidence>
<organism evidence="1 2">
    <name type="scientific">Ensifer adhaerens</name>
    <name type="common">Sinorhizobium morelense</name>
    <dbReference type="NCBI Taxonomy" id="106592"/>
    <lineage>
        <taxon>Bacteria</taxon>
        <taxon>Pseudomonadati</taxon>
        <taxon>Pseudomonadota</taxon>
        <taxon>Alphaproteobacteria</taxon>
        <taxon>Hyphomicrobiales</taxon>
        <taxon>Rhizobiaceae</taxon>
        <taxon>Sinorhizobium/Ensifer group</taxon>
        <taxon>Ensifer</taxon>
    </lineage>
</organism>
<protein>
    <submittedName>
        <fullName evidence="1">Uncharacterized protein</fullName>
    </submittedName>
</protein>
<accession>A0ACC5SS14</accession>
<comment type="caution">
    <text evidence="1">The sequence shown here is derived from an EMBL/GenBank/DDBJ whole genome shotgun (WGS) entry which is preliminary data.</text>
</comment>
<evidence type="ECO:0000313" key="2">
    <source>
        <dbReference type="Proteomes" id="UP000823773"/>
    </source>
</evidence>